<dbReference type="RefSeq" id="WP_329780066.1">
    <property type="nucleotide sequence ID" value="NZ_JAYJJU010000008.1"/>
</dbReference>
<protein>
    <submittedName>
        <fullName evidence="1">Uncharacterized protein</fullName>
    </submittedName>
</protein>
<keyword evidence="2" id="KW-1185">Reference proteome</keyword>
<dbReference type="EMBL" id="JAYJJU010000008">
    <property type="protein sequence ID" value="MEB3032075.1"/>
    <property type="molecule type" value="Genomic_DNA"/>
</dbReference>
<evidence type="ECO:0000313" key="2">
    <source>
        <dbReference type="Proteomes" id="UP001298593"/>
    </source>
</evidence>
<proteinExistence type="predicted"/>
<reference evidence="1 2" key="1">
    <citation type="submission" date="2023-12" db="EMBL/GenBank/DDBJ databases">
        <title>Description of new species of Mycobacterium terrae complex isolated from sewage at the Sao Paulo Zoological Park Foundation in Brazil.</title>
        <authorList>
            <person name="Romagnoli C.L."/>
            <person name="Conceicao E.C."/>
            <person name="Machado E."/>
            <person name="Barreto L.B.P.F."/>
            <person name="Sharma A."/>
            <person name="Silva N.M."/>
            <person name="Marques L.E."/>
            <person name="Juliana M.A."/>
            <person name="Lourenco M.C.S."/>
            <person name="Digiampietri L.A."/>
            <person name="Suffys P.N."/>
            <person name="Viana-Niero C."/>
        </authorList>
    </citation>
    <scope>NUCLEOTIDE SEQUENCE [LARGE SCALE GENOMIC DNA]</scope>
    <source>
        <strain evidence="1 2">MYC340</strain>
    </source>
</reference>
<evidence type="ECO:0000313" key="1">
    <source>
        <dbReference type="EMBL" id="MEB3032075.1"/>
    </source>
</evidence>
<organism evidence="1 2">
    <name type="scientific">[Mycobacterium] nativiensis</name>
    <dbReference type="NCBI Taxonomy" id="2855503"/>
    <lineage>
        <taxon>Bacteria</taxon>
        <taxon>Bacillati</taxon>
        <taxon>Actinomycetota</taxon>
        <taxon>Actinomycetes</taxon>
        <taxon>Mycobacteriales</taxon>
        <taxon>Mycobacteriaceae</taxon>
        <taxon>Mycolicibacter</taxon>
    </lineage>
</organism>
<name>A0ABU5XZG3_9MYCO</name>
<sequence>MTNYTSDDQWRSFQTFIATYLAGMLHPRDVFTISRTSSVMAPLAEFRCDAAGQVWFGMGAKSWSDEDGASIQVSRDQANQVAAQTVQVLRNFADLDDPRDLRLSGSGPASSVAVLAKAGFMNGDYDEPAREAAMRARMTADIDTEGDTIDAEARAAGQRAFEGTRNGNIAAVAFAAALAGLRSWVDPFSPTPKTGYLVGGGAPREAGD</sequence>
<dbReference type="Proteomes" id="UP001298593">
    <property type="component" value="Unassembled WGS sequence"/>
</dbReference>
<accession>A0ABU5XZG3</accession>
<gene>
    <name evidence="1" type="ORF">KV113_10965</name>
</gene>
<comment type="caution">
    <text evidence="1">The sequence shown here is derived from an EMBL/GenBank/DDBJ whole genome shotgun (WGS) entry which is preliminary data.</text>
</comment>